<dbReference type="Proteomes" id="UP000276133">
    <property type="component" value="Unassembled WGS sequence"/>
</dbReference>
<evidence type="ECO:0000313" key="2">
    <source>
        <dbReference type="Proteomes" id="UP000276133"/>
    </source>
</evidence>
<gene>
    <name evidence="1" type="ORF">BpHYR1_007954</name>
</gene>
<accession>A0A3M7QBH2</accession>
<protein>
    <submittedName>
        <fullName evidence="1">Uncharacterized protein</fullName>
    </submittedName>
</protein>
<sequence length="104" mass="11461">MKQTVISVKFFFGPFCGRPICTRSAVQRPFSWPATKRSVFILDYSRPAISRSVCLVAGPGKVGLFKNGPQTAGKFTDGLKCCRQIRGQNRPFILAGQLAVQVRP</sequence>
<organism evidence="1 2">
    <name type="scientific">Brachionus plicatilis</name>
    <name type="common">Marine rotifer</name>
    <name type="synonym">Brachionus muelleri</name>
    <dbReference type="NCBI Taxonomy" id="10195"/>
    <lineage>
        <taxon>Eukaryota</taxon>
        <taxon>Metazoa</taxon>
        <taxon>Spiralia</taxon>
        <taxon>Gnathifera</taxon>
        <taxon>Rotifera</taxon>
        <taxon>Eurotatoria</taxon>
        <taxon>Monogononta</taxon>
        <taxon>Pseudotrocha</taxon>
        <taxon>Ploima</taxon>
        <taxon>Brachionidae</taxon>
        <taxon>Brachionus</taxon>
    </lineage>
</organism>
<evidence type="ECO:0000313" key="1">
    <source>
        <dbReference type="EMBL" id="RNA08308.1"/>
    </source>
</evidence>
<comment type="caution">
    <text evidence="1">The sequence shown here is derived from an EMBL/GenBank/DDBJ whole genome shotgun (WGS) entry which is preliminary data.</text>
</comment>
<reference evidence="1 2" key="1">
    <citation type="journal article" date="2018" name="Sci. Rep.">
        <title>Genomic signatures of local adaptation to the degree of environmental predictability in rotifers.</title>
        <authorList>
            <person name="Franch-Gras L."/>
            <person name="Hahn C."/>
            <person name="Garcia-Roger E.M."/>
            <person name="Carmona M.J."/>
            <person name="Serra M."/>
            <person name="Gomez A."/>
        </authorList>
    </citation>
    <scope>NUCLEOTIDE SEQUENCE [LARGE SCALE GENOMIC DNA]</scope>
    <source>
        <strain evidence="1">HYR1</strain>
    </source>
</reference>
<name>A0A3M7QBH2_BRAPC</name>
<dbReference type="EMBL" id="REGN01006782">
    <property type="protein sequence ID" value="RNA08308.1"/>
    <property type="molecule type" value="Genomic_DNA"/>
</dbReference>
<dbReference type="AlphaFoldDB" id="A0A3M7QBH2"/>
<keyword evidence="2" id="KW-1185">Reference proteome</keyword>
<proteinExistence type="predicted"/>